<dbReference type="EMBL" id="JABAFR010000014">
    <property type="protein sequence ID" value="NME44637.1"/>
    <property type="molecule type" value="Genomic_DNA"/>
</dbReference>
<comment type="caution">
    <text evidence="1">The sequence shown here is derived from an EMBL/GenBank/DDBJ whole genome shotgun (WGS) entry which is preliminary data.</text>
</comment>
<gene>
    <name evidence="1" type="ORF">HF861_07020</name>
</gene>
<dbReference type="Proteomes" id="UP000540014">
    <property type="component" value="Unassembled WGS sequence"/>
</dbReference>
<dbReference type="PROSITE" id="PS52050">
    <property type="entry name" value="WYL"/>
    <property type="match status" value="1"/>
</dbReference>
<protein>
    <submittedName>
        <fullName evidence="1">WYL domain-containing protein</fullName>
    </submittedName>
</protein>
<evidence type="ECO:0000313" key="2">
    <source>
        <dbReference type="Proteomes" id="UP000540014"/>
    </source>
</evidence>
<accession>A0A7X9NI19</accession>
<name>A0A7X9NI19_9FIRM</name>
<reference evidence="1 2" key="1">
    <citation type="submission" date="2020-04" db="EMBL/GenBank/DDBJ databases">
        <authorList>
            <person name="Hitch T.C.A."/>
            <person name="Wylensek D."/>
            <person name="Clavel T."/>
        </authorList>
    </citation>
    <scope>NUCLEOTIDE SEQUENCE [LARGE SCALE GENOMIC DNA]</scope>
    <source>
        <strain evidence="1 2">BSM-383-APC-22F</strain>
    </source>
</reference>
<proteinExistence type="predicted"/>
<dbReference type="RefSeq" id="WP_168965540.1">
    <property type="nucleotide sequence ID" value="NZ_JABAFR010000014.1"/>
</dbReference>
<dbReference type="AlphaFoldDB" id="A0A7X9NI19"/>
<organism evidence="1 2">
    <name type="scientific">Faecalicoccus pleomorphus</name>
    <dbReference type="NCBI Taxonomy" id="1323"/>
    <lineage>
        <taxon>Bacteria</taxon>
        <taxon>Bacillati</taxon>
        <taxon>Bacillota</taxon>
        <taxon>Erysipelotrichia</taxon>
        <taxon>Erysipelotrichales</taxon>
        <taxon>Erysipelotrichaceae</taxon>
        <taxon>Faecalicoccus</taxon>
    </lineage>
</organism>
<sequence>MVRVQPTVPADVAHLLEKDAELFHFFKQNGQINKNQFLNTLFLNYHNTYFSMRKEIGQNLIEIAKKSSATIDDSLLHDLVLYIENKHMTLESDSKGKVLTIQINKANNLAYKDFIDTFSNQYASESELFKRLFVSYASLPLNQRERIIFKTATDKILEAINLHKKIKITRDNRDRIVSPYSLTTSKEELYNYLLCKDHTHEGRLMSLRLTFIEHVFILDEDIELDKTDIHYLEKTRLQCPQFVMRPNDEQVKVYLTKKGIANLKKIYTFRPPILEIDEEKQVYTFSCSQSQAERYFTKFGSEAIVIEPKALSESIKNELFKAYKDYNEYIKHGLESLKRNKKAHNQSY</sequence>
<evidence type="ECO:0000313" key="1">
    <source>
        <dbReference type="EMBL" id="NME44637.1"/>
    </source>
</evidence>